<feature type="chain" id="PRO_5015756221" evidence="1">
    <location>
        <begin position="21"/>
        <end position="287"/>
    </location>
</feature>
<accession>A0A2T2MZX8</accession>
<protein>
    <submittedName>
        <fullName evidence="2">Uncharacterized protein</fullName>
    </submittedName>
</protein>
<feature type="signal peptide" evidence="1">
    <location>
        <begin position="1"/>
        <end position="20"/>
    </location>
</feature>
<dbReference type="Proteomes" id="UP000240883">
    <property type="component" value="Unassembled WGS sequence"/>
</dbReference>
<proteinExistence type="predicted"/>
<evidence type="ECO:0000256" key="1">
    <source>
        <dbReference type="SAM" id="SignalP"/>
    </source>
</evidence>
<name>A0A2T2MZX8_CORCC</name>
<gene>
    <name evidence="2" type="ORF">BS50DRAFT_682642</name>
</gene>
<reference evidence="2 3" key="1">
    <citation type="journal article" date="2018" name="Front. Microbiol.">
        <title>Genome-Wide Analysis of Corynespora cassiicola Leaf Fall Disease Putative Effectors.</title>
        <authorList>
            <person name="Lopez D."/>
            <person name="Ribeiro S."/>
            <person name="Label P."/>
            <person name="Fumanal B."/>
            <person name="Venisse J.S."/>
            <person name="Kohler A."/>
            <person name="de Oliveira R.R."/>
            <person name="Labutti K."/>
            <person name="Lipzen A."/>
            <person name="Lail K."/>
            <person name="Bauer D."/>
            <person name="Ohm R.A."/>
            <person name="Barry K.W."/>
            <person name="Spatafora J."/>
            <person name="Grigoriev I.V."/>
            <person name="Martin F.M."/>
            <person name="Pujade-Renaud V."/>
        </authorList>
    </citation>
    <scope>NUCLEOTIDE SEQUENCE [LARGE SCALE GENOMIC DNA]</scope>
    <source>
        <strain evidence="2 3">Philippines</strain>
    </source>
</reference>
<organism evidence="2 3">
    <name type="scientific">Corynespora cassiicola Philippines</name>
    <dbReference type="NCBI Taxonomy" id="1448308"/>
    <lineage>
        <taxon>Eukaryota</taxon>
        <taxon>Fungi</taxon>
        <taxon>Dikarya</taxon>
        <taxon>Ascomycota</taxon>
        <taxon>Pezizomycotina</taxon>
        <taxon>Dothideomycetes</taxon>
        <taxon>Pleosporomycetidae</taxon>
        <taxon>Pleosporales</taxon>
        <taxon>Corynesporascaceae</taxon>
        <taxon>Corynespora</taxon>
    </lineage>
</organism>
<keyword evidence="1" id="KW-0732">Signal</keyword>
<dbReference type="AlphaFoldDB" id="A0A2T2MZX8"/>
<sequence length="287" mass="32291">MHLPRLAIFIACVAAHTADARENTTAPTFSYAQLFELQNEFWRRFTYPNNVKEAQSINSTIFSEDVQGRVSDTRNFVGRELNTEYIFGLFIPSKSVTIIGRPERADIIQFAANQNIASATTRVNFTFPSFGNVSLPVVIDTWMTWNSAREITQYDVRFRWFGYLLQTLLRSMDPDPATAQTKAAQAMAASICNAHTAHCSGTHQQFGSQGECLDFLTNDIRVGESFELGMDTLLCRSVHEIMIQYRPDVHCAHIGRDGGQMCDDTISYLQKAGEVYFTNSPWIPTTG</sequence>
<evidence type="ECO:0000313" key="3">
    <source>
        <dbReference type="Proteomes" id="UP000240883"/>
    </source>
</evidence>
<keyword evidence="3" id="KW-1185">Reference proteome</keyword>
<evidence type="ECO:0000313" key="2">
    <source>
        <dbReference type="EMBL" id="PSN58751.1"/>
    </source>
</evidence>
<dbReference type="OrthoDB" id="10010954at2759"/>
<dbReference type="EMBL" id="KZ678204">
    <property type="protein sequence ID" value="PSN58751.1"/>
    <property type="molecule type" value="Genomic_DNA"/>
</dbReference>